<dbReference type="EMBL" id="MSFU01000043">
    <property type="protein sequence ID" value="PWY62645.1"/>
    <property type="molecule type" value="Genomic_DNA"/>
</dbReference>
<keyword evidence="3" id="KW-1185">Reference proteome</keyword>
<sequence length="106" mass="12368">MSSFCQYQSHLPLTQTDYEPSPLIEALEQAREAAHSARDMPAQAQKTTEEAKKSYDTSEDDSHDIFRRHTEARERLFDAVERSTGSARRFNEAVERYEAVFERVRR</sequence>
<comment type="caution">
    <text evidence="2">The sequence shown here is derived from an EMBL/GenBank/DDBJ whole genome shotgun (WGS) entry which is preliminary data.</text>
</comment>
<evidence type="ECO:0000313" key="2">
    <source>
        <dbReference type="EMBL" id="PWY62645.1"/>
    </source>
</evidence>
<proteinExistence type="predicted"/>
<feature type="compositionally biased region" description="Basic and acidic residues" evidence="1">
    <location>
        <begin position="29"/>
        <end position="38"/>
    </location>
</feature>
<accession>A0A317UMC8</accession>
<evidence type="ECO:0000313" key="3">
    <source>
        <dbReference type="Proteomes" id="UP000246171"/>
    </source>
</evidence>
<organism evidence="2 3">
    <name type="scientific">Aspergillus eucalypticola (strain CBS 122712 / IBT 29274)</name>
    <dbReference type="NCBI Taxonomy" id="1448314"/>
    <lineage>
        <taxon>Eukaryota</taxon>
        <taxon>Fungi</taxon>
        <taxon>Dikarya</taxon>
        <taxon>Ascomycota</taxon>
        <taxon>Pezizomycotina</taxon>
        <taxon>Eurotiomycetes</taxon>
        <taxon>Eurotiomycetidae</taxon>
        <taxon>Eurotiales</taxon>
        <taxon>Aspergillaceae</taxon>
        <taxon>Aspergillus</taxon>
        <taxon>Aspergillus subgen. Circumdati</taxon>
    </lineage>
</organism>
<feature type="region of interest" description="Disordered" evidence="1">
    <location>
        <begin position="29"/>
        <end position="65"/>
    </location>
</feature>
<reference evidence="2" key="1">
    <citation type="submission" date="2016-12" db="EMBL/GenBank/DDBJ databases">
        <title>The genomes of Aspergillus section Nigri reveals drivers in fungal speciation.</title>
        <authorList>
            <consortium name="DOE Joint Genome Institute"/>
            <person name="Vesth T.C."/>
            <person name="Nybo J."/>
            <person name="Theobald S."/>
            <person name="Brandl J."/>
            <person name="Frisvad J.C."/>
            <person name="Nielsen K.F."/>
            <person name="Lyhne E.K."/>
            <person name="Kogle M.E."/>
            <person name="Kuo A."/>
            <person name="Riley R."/>
            <person name="Clum A."/>
            <person name="Nolan M."/>
            <person name="Lipzen A."/>
            <person name="Salamov A."/>
            <person name="Henrissat B."/>
            <person name="Wiebenga A."/>
            <person name="De vries R.P."/>
            <person name="Grigoriev I.V."/>
            <person name="Mortensen U.H."/>
            <person name="Andersen M.R."/>
            <person name="Baker S.E."/>
        </authorList>
    </citation>
    <scope>NUCLEOTIDE SEQUENCE</scope>
    <source>
        <strain evidence="2">CBS 122712</strain>
    </source>
</reference>
<dbReference type="OrthoDB" id="4492851at2759"/>
<dbReference type="AlphaFoldDB" id="A0A317UMC8"/>
<dbReference type="Proteomes" id="UP000246171">
    <property type="component" value="Unassembled WGS sequence"/>
</dbReference>
<protein>
    <submittedName>
        <fullName evidence="2">Uncharacterized protein</fullName>
    </submittedName>
</protein>
<dbReference type="GeneID" id="37057578"/>
<name>A0A317UMC8_ASPEC</name>
<gene>
    <name evidence="2" type="ORF">BO83DRAFT_432332</name>
</gene>
<dbReference type="VEuPathDB" id="FungiDB:BO83DRAFT_432332"/>
<dbReference type="RefSeq" id="XP_025382505.1">
    <property type="nucleotide sequence ID" value="XM_025535616.1"/>
</dbReference>
<evidence type="ECO:0000256" key="1">
    <source>
        <dbReference type="SAM" id="MobiDB-lite"/>
    </source>
</evidence>
<feature type="compositionally biased region" description="Basic and acidic residues" evidence="1">
    <location>
        <begin position="47"/>
        <end position="56"/>
    </location>
</feature>